<dbReference type="InterPro" id="IPR000668">
    <property type="entry name" value="Peptidase_C1A_C"/>
</dbReference>
<name>A0A1W2ETR7_9BACT</name>
<evidence type="ECO:0000313" key="2">
    <source>
        <dbReference type="EMBL" id="SMD13025.1"/>
    </source>
</evidence>
<dbReference type="AlphaFoldDB" id="A0A1W2ETR7"/>
<proteinExistence type="predicted"/>
<dbReference type="EMBL" id="FWXY01000045">
    <property type="protein sequence ID" value="SMD13025.1"/>
    <property type="molecule type" value="Genomic_DNA"/>
</dbReference>
<dbReference type="Gene3D" id="3.90.70.10">
    <property type="entry name" value="Cysteine proteinases"/>
    <property type="match status" value="1"/>
</dbReference>
<dbReference type="Pfam" id="PF00112">
    <property type="entry name" value="Peptidase_C1"/>
    <property type="match status" value="1"/>
</dbReference>
<keyword evidence="2" id="KW-0378">Hydrolase</keyword>
<feature type="domain" description="Peptidase C1A papain C-terminal" evidence="1">
    <location>
        <begin position="67"/>
        <end position="104"/>
    </location>
</feature>
<evidence type="ECO:0000259" key="1">
    <source>
        <dbReference type="Pfam" id="PF00112"/>
    </source>
</evidence>
<dbReference type="InterPro" id="IPR038765">
    <property type="entry name" value="Papain-like_cys_pep_sf"/>
</dbReference>
<keyword evidence="3" id="KW-1185">Reference proteome</keyword>
<dbReference type="Proteomes" id="UP000192418">
    <property type="component" value="Unassembled WGS sequence"/>
</dbReference>
<sequence>IDGFVDLILDDEDYHLMPTLLKGILSGVLIPNLGPQPAAIGVAVYESAQTNSTHRSALWTIPMPGEDCLGGHAMTVVGYFEKAYPDNPLGENYFLVRNSWGINYAFENPLGYPGKAFLNSMIVFIPAS</sequence>
<reference evidence="2 3" key="1">
    <citation type="submission" date="2017-04" db="EMBL/GenBank/DDBJ databases">
        <authorList>
            <person name="Afonso C.L."/>
            <person name="Miller P.J."/>
            <person name="Scott M.A."/>
            <person name="Spackman E."/>
            <person name="Goraichik I."/>
            <person name="Dimitrov K.M."/>
            <person name="Suarez D.L."/>
            <person name="Swayne D.E."/>
        </authorList>
    </citation>
    <scope>NUCLEOTIDE SEQUENCE [LARGE SCALE GENOMIC DNA]</scope>
    <source>
        <strain evidence="2 3">DSM 3385</strain>
    </source>
</reference>
<dbReference type="RefSeq" id="WP_212638042.1">
    <property type="nucleotide sequence ID" value="NZ_FWXY01000045.1"/>
</dbReference>
<evidence type="ECO:0000313" key="3">
    <source>
        <dbReference type="Proteomes" id="UP000192418"/>
    </source>
</evidence>
<protein>
    <submittedName>
        <fullName evidence="2">Papain family cysteine protease</fullName>
    </submittedName>
</protein>
<feature type="non-terminal residue" evidence="2">
    <location>
        <position position="1"/>
    </location>
</feature>
<keyword evidence="2" id="KW-0645">Protease</keyword>
<dbReference type="GO" id="GO:0006508">
    <property type="term" value="P:proteolysis"/>
    <property type="evidence" value="ECO:0007669"/>
    <property type="project" value="UniProtKB-KW"/>
</dbReference>
<accession>A0A1W2ETR7</accession>
<dbReference type="GO" id="GO:0008234">
    <property type="term" value="F:cysteine-type peptidase activity"/>
    <property type="evidence" value="ECO:0007669"/>
    <property type="project" value="InterPro"/>
</dbReference>
<gene>
    <name evidence="2" type="ORF">SAMN02746065_1451</name>
</gene>
<dbReference type="SUPFAM" id="SSF54001">
    <property type="entry name" value="Cysteine proteinases"/>
    <property type="match status" value="1"/>
</dbReference>
<organism evidence="2 3">
    <name type="scientific">Desulfocicer vacuolatum DSM 3385</name>
    <dbReference type="NCBI Taxonomy" id="1121400"/>
    <lineage>
        <taxon>Bacteria</taxon>
        <taxon>Pseudomonadati</taxon>
        <taxon>Thermodesulfobacteriota</taxon>
        <taxon>Desulfobacteria</taxon>
        <taxon>Desulfobacterales</taxon>
        <taxon>Desulfobacteraceae</taxon>
        <taxon>Desulfocicer</taxon>
    </lineage>
</organism>